<name>K0T3F2_THAOC</name>
<accession>K0T3F2</accession>
<protein>
    <submittedName>
        <fullName evidence="2">Uncharacterized protein</fullName>
    </submittedName>
</protein>
<feature type="region of interest" description="Disordered" evidence="1">
    <location>
        <begin position="146"/>
        <end position="169"/>
    </location>
</feature>
<reference evidence="2 3" key="1">
    <citation type="journal article" date="2012" name="Genome Biol.">
        <title>Genome and low-iron response of an oceanic diatom adapted to chronic iron limitation.</title>
        <authorList>
            <person name="Lommer M."/>
            <person name="Specht M."/>
            <person name="Roy A.S."/>
            <person name="Kraemer L."/>
            <person name="Andreson R."/>
            <person name="Gutowska M.A."/>
            <person name="Wolf J."/>
            <person name="Bergner S.V."/>
            <person name="Schilhabel M.B."/>
            <person name="Klostermeier U.C."/>
            <person name="Beiko R.G."/>
            <person name="Rosenstiel P."/>
            <person name="Hippler M."/>
            <person name="Laroche J."/>
        </authorList>
    </citation>
    <scope>NUCLEOTIDE SEQUENCE [LARGE SCALE GENOMIC DNA]</scope>
    <source>
        <strain evidence="2 3">CCMP1005</strain>
    </source>
</reference>
<evidence type="ECO:0000313" key="3">
    <source>
        <dbReference type="Proteomes" id="UP000266841"/>
    </source>
</evidence>
<proteinExistence type="predicted"/>
<dbReference type="AlphaFoldDB" id="K0T3F2"/>
<comment type="caution">
    <text evidence="2">The sequence shown here is derived from an EMBL/GenBank/DDBJ whole genome shotgun (WGS) entry which is preliminary data.</text>
</comment>
<dbReference type="EMBL" id="AGNL01006228">
    <property type="protein sequence ID" value="EJK72195.1"/>
    <property type="molecule type" value="Genomic_DNA"/>
</dbReference>
<keyword evidence="3" id="KW-1185">Reference proteome</keyword>
<sequence length="187" mass="19891">MAIELGYCRLHVISIQAMMQIFVLAPSPSDGSHTWQVLQAYHARGQVPGPAGEQALEAGAAGLREQAAPAGDLLQREELAAQRTLLREAQQSEHWGDVVLSNPQVIITYYGVARADARWSYKMPSASPPPAVRPVRLLSLPLEGTSSGRCAGGATTTRSPSRGRGLDEGRLGWAGAQPAYAKISHAA</sequence>
<organism evidence="2 3">
    <name type="scientific">Thalassiosira oceanica</name>
    <name type="common">Marine diatom</name>
    <dbReference type="NCBI Taxonomy" id="159749"/>
    <lineage>
        <taxon>Eukaryota</taxon>
        <taxon>Sar</taxon>
        <taxon>Stramenopiles</taxon>
        <taxon>Ochrophyta</taxon>
        <taxon>Bacillariophyta</taxon>
        <taxon>Coscinodiscophyceae</taxon>
        <taxon>Thalassiosirophycidae</taxon>
        <taxon>Thalassiosirales</taxon>
        <taxon>Thalassiosiraceae</taxon>
        <taxon>Thalassiosira</taxon>
    </lineage>
</organism>
<evidence type="ECO:0000256" key="1">
    <source>
        <dbReference type="SAM" id="MobiDB-lite"/>
    </source>
</evidence>
<gene>
    <name evidence="2" type="ORF">THAOC_06296</name>
</gene>
<feature type="compositionally biased region" description="Polar residues" evidence="1">
    <location>
        <begin position="146"/>
        <end position="160"/>
    </location>
</feature>
<evidence type="ECO:0000313" key="2">
    <source>
        <dbReference type="EMBL" id="EJK72195.1"/>
    </source>
</evidence>
<dbReference type="Proteomes" id="UP000266841">
    <property type="component" value="Unassembled WGS sequence"/>
</dbReference>